<dbReference type="PANTHER" id="PTHR43639:SF1">
    <property type="entry name" value="SHORT-CHAIN DEHYDROGENASE_REDUCTASE FAMILY PROTEIN"/>
    <property type="match status" value="1"/>
</dbReference>
<dbReference type="EMBL" id="DUAV01000031">
    <property type="protein sequence ID" value="HIG63854.1"/>
    <property type="molecule type" value="Genomic_DNA"/>
</dbReference>
<dbReference type="PROSITE" id="PS00061">
    <property type="entry name" value="ADH_SHORT"/>
    <property type="match status" value="1"/>
</dbReference>
<comment type="caution">
    <text evidence="4">The sequence shown here is derived from an EMBL/GenBank/DDBJ whole genome shotgun (WGS) entry which is preliminary data.</text>
</comment>
<dbReference type="AlphaFoldDB" id="A0A7C7ZDW9"/>
<dbReference type="SUPFAM" id="SSF51735">
    <property type="entry name" value="NAD(P)-binding Rossmann-fold domains"/>
    <property type="match status" value="1"/>
</dbReference>
<evidence type="ECO:0000313" key="5">
    <source>
        <dbReference type="Proteomes" id="UP000589516"/>
    </source>
</evidence>
<protein>
    <submittedName>
        <fullName evidence="4">SDR family oxidoreductase</fullName>
    </submittedName>
</protein>
<dbReference type="Gene3D" id="3.40.50.720">
    <property type="entry name" value="NAD(P)-binding Rossmann-like Domain"/>
    <property type="match status" value="1"/>
</dbReference>
<dbReference type="CDD" id="cd05233">
    <property type="entry name" value="SDR_c"/>
    <property type="match status" value="1"/>
</dbReference>
<dbReference type="FunFam" id="3.40.50.720:FF:000084">
    <property type="entry name" value="Short-chain dehydrogenase reductase"/>
    <property type="match status" value="1"/>
</dbReference>
<evidence type="ECO:0000313" key="4">
    <source>
        <dbReference type="EMBL" id="HIG63854.1"/>
    </source>
</evidence>
<keyword evidence="2" id="KW-0560">Oxidoreductase</keyword>
<dbReference type="SMART" id="SM00822">
    <property type="entry name" value="PKS_KR"/>
    <property type="match status" value="1"/>
</dbReference>
<evidence type="ECO:0000259" key="3">
    <source>
        <dbReference type="SMART" id="SM00822"/>
    </source>
</evidence>
<dbReference type="PRINTS" id="PR00080">
    <property type="entry name" value="SDRFAMILY"/>
</dbReference>
<comment type="similarity">
    <text evidence="1">Belongs to the short-chain dehydrogenases/reductases (SDR) family.</text>
</comment>
<dbReference type="Proteomes" id="UP000589516">
    <property type="component" value="Unassembled WGS sequence"/>
</dbReference>
<sequence length="244" mass="25152">MGGTLDGKVALVTGGGTGIGRAIAERFAAEGARVAICGRRDAPLRETVAACGAQWMVADVSDSDSVAALAKWLEEEFERVDIVVNNAGLFLPGSATTTSEADWDTVVDTNLKGPWLVSRALLPLVPDGGCILNIGSTLGLRGIPDAAAYCAAKGGLVNLTRAMALELAPRVRVNCICPAVVETPMATDRIDAGTEDREEMESVQPMGRMGQPAEIAAMALHLCGSEAGWTTGSIVAVDGGVTAE</sequence>
<dbReference type="PRINTS" id="PR00081">
    <property type="entry name" value="GDHRDH"/>
</dbReference>
<accession>A0A7C7ZDW9</accession>
<dbReference type="InterPro" id="IPR036291">
    <property type="entry name" value="NAD(P)-bd_dom_sf"/>
</dbReference>
<proteinExistence type="inferred from homology"/>
<dbReference type="InterPro" id="IPR020904">
    <property type="entry name" value="Sc_DH/Rdtase_CS"/>
</dbReference>
<gene>
    <name evidence="4" type="ORF">EYQ16_05005</name>
</gene>
<dbReference type="InterPro" id="IPR002347">
    <property type="entry name" value="SDR_fam"/>
</dbReference>
<name>A0A7C7ZDW9_9ARCH</name>
<feature type="domain" description="Ketoreductase" evidence="3">
    <location>
        <begin position="8"/>
        <end position="174"/>
    </location>
</feature>
<dbReference type="NCBIfam" id="NF005559">
    <property type="entry name" value="PRK07231.1"/>
    <property type="match status" value="1"/>
</dbReference>
<evidence type="ECO:0000256" key="2">
    <source>
        <dbReference type="ARBA" id="ARBA00023002"/>
    </source>
</evidence>
<evidence type="ECO:0000256" key="1">
    <source>
        <dbReference type="ARBA" id="ARBA00006484"/>
    </source>
</evidence>
<dbReference type="Pfam" id="PF13561">
    <property type="entry name" value="adh_short_C2"/>
    <property type="match status" value="1"/>
</dbReference>
<organism evidence="4 5">
    <name type="scientific">Marine Group III euryarchaeote</name>
    <dbReference type="NCBI Taxonomy" id="2173149"/>
    <lineage>
        <taxon>Archaea</taxon>
        <taxon>Methanobacteriati</taxon>
        <taxon>Thermoplasmatota</taxon>
        <taxon>Thermoplasmata</taxon>
        <taxon>Candidatus Thermoprofundales</taxon>
    </lineage>
</organism>
<dbReference type="GO" id="GO:0016491">
    <property type="term" value="F:oxidoreductase activity"/>
    <property type="evidence" value="ECO:0007669"/>
    <property type="project" value="UniProtKB-KW"/>
</dbReference>
<reference evidence="5" key="1">
    <citation type="journal article" date="2019" name="bioRxiv">
        <title>Genome diversification in globally distributed novel marine Proteobacteria is linked to environmental adaptation.</title>
        <authorList>
            <person name="Zhou Z."/>
            <person name="Tran P.Q."/>
            <person name="Kieft K."/>
            <person name="Anantharaman K."/>
        </authorList>
    </citation>
    <scope>NUCLEOTIDE SEQUENCE [LARGE SCALE GENOMIC DNA]</scope>
</reference>
<dbReference type="InterPro" id="IPR057326">
    <property type="entry name" value="KR_dom"/>
</dbReference>
<dbReference type="PANTHER" id="PTHR43639">
    <property type="entry name" value="OXIDOREDUCTASE, SHORT-CHAIN DEHYDROGENASE/REDUCTASE FAMILY (AFU_ORTHOLOGUE AFUA_5G02870)"/>
    <property type="match status" value="1"/>
</dbReference>